<proteinExistence type="predicted"/>
<comment type="caution">
    <text evidence="2">The sequence shown here is derived from an EMBL/GenBank/DDBJ whole genome shotgun (WGS) entry which is preliminary data.</text>
</comment>
<evidence type="ECO:0000259" key="1">
    <source>
        <dbReference type="PROSITE" id="PS51406"/>
    </source>
</evidence>
<accession>A0AAV3YJQ1</accession>
<dbReference type="InterPro" id="IPR050373">
    <property type="entry name" value="Fibrinogen_C-term_domain"/>
</dbReference>
<dbReference type="InterPro" id="IPR014716">
    <property type="entry name" value="Fibrinogen_a/b/g_C_1"/>
</dbReference>
<reference evidence="2 3" key="1">
    <citation type="journal article" date="2021" name="Elife">
        <title>Chloroplast acquisition without the gene transfer in kleptoplastic sea slugs, Plakobranchus ocellatus.</title>
        <authorList>
            <person name="Maeda T."/>
            <person name="Takahashi S."/>
            <person name="Yoshida T."/>
            <person name="Shimamura S."/>
            <person name="Takaki Y."/>
            <person name="Nagai Y."/>
            <person name="Toyoda A."/>
            <person name="Suzuki Y."/>
            <person name="Arimoto A."/>
            <person name="Ishii H."/>
            <person name="Satoh N."/>
            <person name="Nishiyama T."/>
            <person name="Hasebe M."/>
            <person name="Maruyama T."/>
            <person name="Minagawa J."/>
            <person name="Obokata J."/>
            <person name="Shigenobu S."/>
        </authorList>
    </citation>
    <scope>NUCLEOTIDE SEQUENCE [LARGE SCALE GENOMIC DNA]</scope>
</reference>
<keyword evidence="3" id="KW-1185">Reference proteome</keyword>
<dbReference type="SUPFAM" id="SSF57414">
    <property type="entry name" value="Hairpin loop containing domain-like"/>
    <property type="match status" value="1"/>
</dbReference>
<dbReference type="GO" id="GO:0005615">
    <property type="term" value="C:extracellular space"/>
    <property type="evidence" value="ECO:0007669"/>
    <property type="project" value="TreeGrafter"/>
</dbReference>
<dbReference type="InterPro" id="IPR036056">
    <property type="entry name" value="Fibrinogen-like_C"/>
</dbReference>
<dbReference type="PROSITE" id="PS51406">
    <property type="entry name" value="FIBRINOGEN_C_2"/>
    <property type="match status" value="1"/>
</dbReference>
<dbReference type="SUPFAM" id="SSF56496">
    <property type="entry name" value="Fibrinogen C-terminal domain-like"/>
    <property type="match status" value="1"/>
</dbReference>
<organism evidence="2 3">
    <name type="scientific">Plakobranchus ocellatus</name>
    <dbReference type="NCBI Taxonomy" id="259542"/>
    <lineage>
        <taxon>Eukaryota</taxon>
        <taxon>Metazoa</taxon>
        <taxon>Spiralia</taxon>
        <taxon>Lophotrochozoa</taxon>
        <taxon>Mollusca</taxon>
        <taxon>Gastropoda</taxon>
        <taxon>Heterobranchia</taxon>
        <taxon>Euthyneura</taxon>
        <taxon>Panpulmonata</taxon>
        <taxon>Sacoglossa</taxon>
        <taxon>Placobranchoidea</taxon>
        <taxon>Plakobranchidae</taxon>
        <taxon>Plakobranchus</taxon>
    </lineage>
</organism>
<dbReference type="PANTHER" id="PTHR19143:SF444">
    <property type="entry name" value="PROTEIN SCABROUS"/>
    <property type="match status" value="1"/>
</dbReference>
<protein>
    <submittedName>
        <fullName evidence="2">Tenascin-r</fullName>
    </submittedName>
</protein>
<dbReference type="Proteomes" id="UP000735302">
    <property type="component" value="Unassembled WGS sequence"/>
</dbReference>
<dbReference type="AlphaFoldDB" id="A0AAV3YJQ1"/>
<evidence type="ECO:0000313" key="3">
    <source>
        <dbReference type="Proteomes" id="UP000735302"/>
    </source>
</evidence>
<dbReference type="EMBL" id="BLXT01001025">
    <property type="protein sequence ID" value="GFN82616.1"/>
    <property type="molecule type" value="Genomic_DNA"/>
</dbReference>
<name>A0AAV3YJQ1_9GAST</name>
<gene>
    <name evidence="2" type="ORF">PoB_000912200</name>
</gene>
<dbReference type="PANTHER" id="PTHR19143">
    <property type="entry name" value="FIBRINOGEN/TENASCIN/ANGIOPOEITIN"/>
    <property type="match status" value="1"/>
</dbReference>
<dbReference type="Gene3D" id="4.10.530.10">
    <property type="entry name" value="Gamma-fibrinogen Carboxyl Terminal Fragment, domain 2"/>
    <property type="match status" value="1"/>
</dbReference>
<feature type="domain" description="Fibrinogen C-terminal" evidence="1">
    <location>
        <begin position="156"/>
        <end position="361"/>
    </location>
</feature>
<evidence type="ECO:0000313" key="2">
    <source>
        <dbReference type="EMBL" id="GFN82616.1"/>
    </source>
</evidence>
<dbReference type="Gene3D" id="3.90.215.10">
    <property type="entry name" value="Gamma Fibrinogen, chain A, domain 1"/>
    <property type="match status" value="1"/>
</dbReference>
<dbReference type="SMART" id="SM00186">
    <property type="entry name" value="FBG"/>
    <property type="match status" value="1"/>
</dbReference>
<dbReference type="InterPro" id="IPR002181">
    <property type="entry name" value="Fibrinogen_a/b/g_C_dom"/>
</dbReference>
<dbReference type="Pfam" id="PF00147">
    <property type="entry name" value="Fibrinogen_C"/>
    <property type="match status" value="1"/>
</dbReference>
<sequence>MSQKAAVMFVDSLVFKLFFFTLYATAAGSSSLSLSMVHFTGQPLCPIDHSCYTATTPARSVIDCLARCSRDEPCRSALFIPSNFTCFQNTMCVLGNQECAPTDASYMQYQRDDIVAEMTTESASQTTDSEYCQNGGELNTVTGLCNCSPTGGYVGTYCETQATSCLQLRNADYVAGLYSINIDLYGDGSEFVKTQCNLNSWSTSINIMKSSGIYHMAFPWTEYVNSFWLGENDYWIGLENLHRYTSDGNNYRVRVMVSFNSSKVVGEIAESSDQFVVSAGSNGYSYSVGDLPLFSSTVMKSGVYLSIYLDNLLSRHAGKSFSTHDNDMDQSALKHCAQLAGAGWWFGDCDPLISNPFGLSYTSHPGPVSDEHILLPGINLNDADLAEAFEYINMSIDVV</sequence>